<dbReference type="InterPro" id="IPR007450">
    <property type="entry name" value="BamE_dom"/>
</dbReference>
<evidence type="ECO:0000256" key="2">
    <source>
        <dbReference type="ARBA" id="ARBA00023136"/>
    </source>
</evidence>
<evidence type="ECO:0000313" key="4">
    <source>
        <dbReference type="EMBL" id="EAS84299.1"/>
    </source>
</evidence>
<evidence type="ECO:0000313" key="5">
    <source>
        <dbReference type="Proteomes" id="UP000005306"/>
    </source>
</evidence>
<reference evidence="4 5" key="1">
    <citation type="submission" date="2006-04" db="EMBL/GenBank/DDBJ databases">
        <authorList>
            <person name="Giovannoni S.J."/>
            <person name="Cho J.-C."/>
            <person name="Ferriera S."/>
            <person name="Johnson J."/>
            <person name="Kravitz S."/>
            <person name="Halpern A."/>
            <person name="Remington K."/>
            <person name="Beeson K."/>
            <person name="Tran B."/>
            <person name="Rogers Y.-H."/>
            <person name="Friedman R."/>
            <person name="Venter J.C."/>
        </authorList>
    </citation>
    <scope>NUCLEOTIDE SEQUENCE [LARGE SCALE GENOMIC DNA]</scope>
    <source>
        <strain evidence="4 5">HTCC1002</strain>
    </source>
</reference>
<dbReference type="GO" id="GO:0019867">
    <property type="term" value="C:outer membrane"/>
    <property type="evidence" value="ECO:0007669"/>
    <property type="project" value="InterPro"/>
</dbReference>
<proteinExistence type="predicted"/>
<dbReference type="InterPro" id="IPR037873">
    <property type="entry name" value="BamE-like"/>
</dbReference>
<name>Q1UZ92_PELU1</name>
<feature type="domain" description="Outer membrane protein assembly factor BamE" evidence="3">
    <location>
        <begin position="34"/>
        <end position="75"/>
    </location>
</feature>
<dbReference type="Gene3D" id="3.30.1450.10">
    <property type="match status" value="1"/>
</dbReference>
<comment type="caution">
    <text evidence="4">The sequence shown here is derived from an EMBL/GenBank/DDBJ whole genome shotgun (WGS) entry which is preliminary data.</text>
</comment>
<dbReference type="Proteomes" id="UP000005306">
    <property type="component" value="Unassembled WGS sequence"/>
</dbReference>
<keyword evidence="1" id="KW-0732">Signal</keyword>
<evidence type="ECO:0000259" key="3">
    <source>
        <dbReference type="Pfam" id="PF04355"/>
    </source>
</evidence>
<organism evidence="4 5">
    <name type="scientific">Pelagibacter ubique (strain HTCC1002)</name>
    <dbReference type="NCBI Taxonomy" id="314261"/>
    <lineage>
        <taxon>Bacteria</taxon>
        <taxon>Pseudomonadati</taxon>
        <taxon>Pseudomonadota</taxon>
        <taxon>Alphaproteobacteria</taxon>
        <taxon>Candidatus Pelagibacterales</taxon>
        <taxon>Candidatus Pelagibacteraceae</taxon>
        <taxon>Candidatus Pelagibacter</taxon>
    </lineage>
</organism>
<protein>
    <recommendedName>
        <fullName evidence="3">Outer membrane protein assembly factor BamE domain-containing protein</fullName>
    </recommendedName>
</protein>
<dbReference type="PROSITE" id="PS51257">
    <property type="entry name" value="PROKAR_LIPOPROTEIN"/>
    <property type="match status" value="1"/>
</dbReference>
<gene>
    <name evidence="4" type="ORF">PU1002_01215</name>
</gene>
<evidence type="ECO:0000256" key="1">
    <source>
        <dbReference type="ARBA" id="ARBA00022729"/>
    </source>
</evidence>
<dbReference type="HOGENOM" id="CLU_1987947_0_0_5"/>
<keyword evidence="2" id="KW-0472">Membrane</keyword>
<dbReference type="EMBL" id="AAPV01000002">
    <property type="protein sequence ID" value="EAS84299.1"/>
    <property type="molecule type" value="Genomic_DNA"/>
</dbReference>
<dbReference type="AlphaFoldDB" id="Q1UZ92"/>
<dbReference type="RefSeq" id="WP_006996886.1">
    <property type="nucleotide sequence ID" value="NZ_CH724130.1"/>
</dbReference>
<dbReference type="Pfam" id="PF04355">
    <property type="entry name" value="BamE"/>
    <property type="match status" value="1"/>
</dbReference>
<sequence>MRKLFVFIIISLFISACTLKKVEKHHGVHFLNKKQEKLTVNQSNKNDILKLLGSPSTKSTFDNDLWIYIERKTDNSSLTKFGSERIIVNNVLLLEINSMGLLETKEFLDLTNMQELKFAEQTTENQYKKNTFVYDFLSSMRQKINDPLGKRKRN</sequence>
<accession>Q1UZ92</accession>